<dbReference type="RefSeq" id="WP_112712220.1">
    <property type="nucleotide sequence ID" value="NZ_LS483250.1"/>
</dbReference>
<reference evidence="9" key="1">
    <citation type="submission" date="2018-05" db="EMBL/GenBank/DDBJ databases">
        <authorList>
            <person name="Cea G.-C."/>
            <person name="William W."/>
        </authorList>
    </citation>
    <scope>NUCLEOTIDE SEQUENCE [LARGE SCALE GENOMIC DNA]</scope>
    <source>
        <strain evidence="9">DB21MT 5</strain>
    </source>
</reference>
<dbReference type="InterPro" id="IPR010445">
    <property type="entry name" value="LapA_dom"/>
</dbReference>
<keyword evidence="9" id="KW-1185">Reference proteome</keyword>
<gene>
    <name evidence="5 8" type="primary">lapA</name>
    <name evidence="8" type="ORF">MORIYA_0387</name>
</gene>
<organism evidence="8 9">
    <name type="scientific">Moritella yayanosii</name>
    <dbReference type="NCBI Taxonomy" id="69539"/>
    <lineage>
        <taxon>Bacteria</taxon>
        <taxon>Pseudomonadati</taxon>
        <taxon>Pseudomonadota</taxon>
        <taxon>Gammaproteobacteria</taxon>
        <taxon>Alteromonadales</taxon>
        <taxon>Moritellaceae</taxon>
        <taxon>Moritella</taxon>
    </lineage>
</organism>
<dbReference type="InterPro" id="IPR032906">
    <property type="entry name" value="LapA"/>
</dbReference>
<dbReference type="Pfam" id="PF06305">
    <property type="entry name" value="LapA_dom"/>
    <property type="match status" value="1"/>
</dbReference>
<name>A0A330LRX6_9GAMM</name>
<keyword evidence="1 5" id="KW-1003">Cell membrane</keyword>
<comment type="caution">
    <text evidence="5">Lacks conserved residue(s) required for the propagation of feature annotation.</text>
</comment>
<dbReference type="Proteomes" id="UP000250163">
    <property type="component" value="Chromosome MORIYA"/>
</dbReference>
<accession>A0A330LRX6</accession>
<evidence type="ECO:0000256" key="1">
    <source>
        <dbReference type="ARBA" id="ARBA00022475"/>
    </source>
</evidence>
<proteinExistence type="inferred from homology"/>
<evidence type="ECO:0000256" key="3">
    <source>
        <dbReference type="ARBA" id="ARBA00022989"/>
    </source>
</evidence>
<evidence type="ECO:0000256" key="5">
    <source>
        <dbReference type="HAMAP-Rule" id="MF_01948"/>
    </source>
</evidence>
<keyword evidence="6" id="KW-0732">Signal</keyword>
<dbReference type="EMBL" id="LS483250">
    <property type="protein sequence ID" value="SQD76865.1"/>
    <property type="molecule type" value="Genomic_DNA"/>
</dbReference>
<comment type="subcellular location">
    <subcellularLocation>
        <location evidence="5">Cell inner membrane</location>
        <topology evidence="5">Single-pass membrane protein</topology>
    </subcellularLocation>
</comment>
<keyword evidence="2 5" id="KW-0812">Transmembrane</keyword>
<comment type="similarity">
    <text evidence="5">Belongs to the LapA family.</text>
</comment>
<dbReference type="KEGG" id="mya:MORIYA_0387"/>
<feature type="transmembrane region" description="Helical" evidence="5">
    <location>
        <begin position="45"/>
        <end position="67"/>
    </location>
</feature>
<dbReference type="OrthoDB" id="7064015at2"/>
<keyword evidence="5" id="KW-0997">Cell inner membrane</keyword>
<feature type="signal peptide" evidence="6">
    <location>
        <begin position="1"/>
        <end position="17"/>
    </location>
</feature>
<keyword evidence="3 5" id="KW-1133">Transmembrane helix</keyword>
<evidence type="ECO:0000256" key="4">
    <source>
        <dbReference type="ARBA" id="ARBA00023136"/>
    </source>
</evidence>
<evidence type="ECO:0000256" key="2">
    <source>
        <dbReference type="ARBA" id="ARBA00022692"/>
    </source>
</evidence>
<evidence type="ECO:0000256" key="6">
    <source>
        <dbReference type="SAM" id="SignalP"/>
    </source>
</evidence>
<dbReference type="HAMAP" id="MF_01948">
    <property type="entry name" value="LPS_assembly_LapA"/>
    <property type="match status" value="1"/>
</dbReference>
<feature type="chain" id="PRO_5016283765" description="Probable lipopolysaccharide assembly protein A" evidence="6">
    <location>
        <begin position="18"/>
        <end position="95"/>
    </location>
</feature>
<evidence type="ECO:0000259" key="7">
    <source>
        <dbReference type="Pfam" id="PF06305"/>
    </source>
</evidence>
<dbReference type="AlphaFoldDB" id="A0A330LRX6"/>
<dbReference type="GO" id="GO:0008653">
    <property type="term" value="P:lipopolysaccharide metabolic process"/>
    <property type="evidence" value="ECO:0007669"/>
    <property type="project" value="InterPro"/>
</dbReference>
<protein>
    <recommendedName>
        <fullName evidence="5">Probable lipopolysaccharide assembly protein A</fullName>
    </recommendedName>
</protein>
<comment type="function">
    <text evidence="5">Involved in the assembly of lipopolysaccharide (LPS).</text>
</comment>
<keyword evidence="4 5" id="KW-0472">Membrane</keyword>
<sequence length="95" mass="10485">MKSFIFFIIIACTLALAAAFSASNDQLVDFNYLIALDSFKLSSLLIGAFASGLVVAGVCMSLFMMKLRLSLSKFKRKSKRQVVELERLRAAEIKG</sequence>
<evidence type="ECO:0000313" key="8">
    <source>
        <dbReference type="EMBL" id="SQD76865.1"/>
    </source>
</evidence>
<dbReference type="GO" id="GO:0005886">
    <property type="term" value="C:plasma membrane"/>
    <property type="evidence" value="ECO:0007669"/>
    <property type="project" value="UniProtKB-SubCell"/>
</dbReference>
<feature type="domain" description="Lipopolysaccharide assembly protein A" evidence="7">
    <location>
        <begin position="24"/>
        <end position="85"/>
    </location>
</feature>
<evidence type="ECO:0000313" key="9">
    <source>
        <dbReference type="Proteomes" id="UP000250163"/>
    </source>
</evidence>